<proteinExistence type="predicted"/>
<dbReference type="Proteomes" id="UP001054945">
    <property type="component" value="Unassembled WGS sequence"/>
</dbReference>
<gene>
    <name evidence="2" type="ORF">CEXT_747411</name>
</gene>
<name>A0AAV4S429_CAEEX</name>
<organism evidence="2 3">
    <name type="scientific">Caerostris extrusa</name>
    <name type="common">Bark spider</name>
    <name type="synonym">Caerostris bankana</name>
    <dbReference type="NCBI Taxonomy" id="172846"/>
    <lineage>
        <taxon>Eukaryota</taxon>
        <taxon>Metazoa</taxon>
        <taxon>Ecdysozoa</taxon>
        <taxon>Arthropoda</taxon>
        <taxon>Chelicerata</taxon>
        <taxon>Arachnida</taxon>
        <taxon>Araneae</taxon>
        <taxon>Araneomorphae</taxon>
        <taxon>Entelegynae</taxon>
        <taxon>Araneoidea</taxon>
        <taxon>Araneidae</taxon>
        <taxon>Caerostris</taxon>
    </lineage>
</organism>
<evidence type="ECO:0000313" key="2">
    <source>
        <dbReference type="EMBL" id="GIY27946.1"/>
    </source>
</evidence>
<accession>A0AAV4S429</accession>
<keyword evidence="1" id="KW-1133">Transmembrane helix</keyword>
<keyword evidence="1" id="KW-0472">Membrane</keyword>
<evidence type="ECO:0000313" key="3">
    <source>
        <dbReference type="Proteomes" id="UP001054945"/>
    </source>
</evidence>
<dbReference type="EMBL" id="BPLR01008883">
    <property type="protein sequence ID" value="GIY27946.1"/>
    <property type="molecule type" value="Genomic_DNA"/>
</dbReference>
<feature type="transmembrane region" description="Helical" evidence="1">
    <location>
        <begin position="56"/>
        <end position="77"/>
    </location>
</feature>
<dbReference type="AlphaFoldDB" id="A0AAV4S429"/>
<evidence type="ECO:0000256" key="1">
    <source>
        <dbReference type="SAM" id="Phobius"/>
    </source>
</evidence>
<comment type="caution">
    <text evidence="2">The sequence shown here is derived from an EMBL/GenBank/DDBJ whole genome shotgun (WGS) entry which is preliminary data.</text>
</comment>
<sequence length="114" mass="13432">MDVDFTIPMDSCHPLPISVRGTNEDLGGRFWRSMPQDVLIHQWKSFSSMLWRYGLIRVHSFAMSFSAAVLLMIWLWNRNEGREENGKKFTDFICWDVFFGIQVDKYEKDDSVFG</sequence>
<keyword evidence="1" id="KW-0812">Transmembrane</keyword>
<reference evidence="2 3" key="1">
    <citation type="submission" date="2021-06" db="EMBL/GenBank/DDBJ databases">
        <title>Caerostris extrusa draft genome.</title>
        <authorList>
            <person name="Kono N."/>
            <person name="Arakawa K."/>
        </authorList>
    </citation>
    <scope>NUCLEOTIDE SEQUENCE [LARGE SCALE GENOMIC DNA]</scope>
</reference>
<keyword evidence="3" id="KW-1185">Reference proteome</keyword>
<protein>
    <submittedName>
        <fullName evidence="2">Uncharacterized protein</fullName>
    </submittedName>
</protein>